<dbReference type="Gene3D" id="1.10.490.70">
    <property type="entry name" value="Histidine kinase N-terminal domain"/>
    <property type="match status" value="1"/>
</dbReference>
<name>A0A7X1C6M9_LISSE</name>
<dbReference type="AlphaFoldDB" id="A0A7X1C6M9"/>
<dbReference type="InterPro" id="IPR051932">
    <property type="entry name" value="Bact_StressResp_Reg"/>
</dbReference>
<comment type="caution">
    <text evidence="2">The sequence shown here is derived from an EMBL/GenBank/DDBJ whole genome shotgun (WGS) entry which is preliminary data.</text>
</comment>
<dbReference type="InterPro" id="IPR002645">
    <property type="entry name" value="STAS_dom"/>
</dbReference>
<feature type="domain" description="STAS" evidence="1">
    <location>
        <begin position="161"/>
        <end position="263"/>
    </location>
</feature>
<dbReference type="SUPFAM" id="SSF52091">
    <property type="entry name" value="SpoIIaa-like"/>
    <property type="match status" value="1"/>
</dbReference>
<dbReference type="PROSITE" id="PS50801">
    <property type="entry name" value="STAS"/>
    <property type="match status" value="1"/>
</dbReference>
<dbReference type="Proteomes" id="UP000523362">
    <property type="component" value="Unassembled WGS sequence"/>
</dbReference>
<dbReference type="PANTHER" id="PTHR33745">
    <property type="entry name" value="RSBT ANTAGONIST PROTEIN RSBS-RELATED"/>
    <property type="match status" value="1"/>
</dbReference>
<dbReference type="CDD" id="cd07041">
    <property type="entry name" value="STAS_RsbR_RsbS_like"/>
    <property type="match status" value="1"/>
</dbReference>
<organism evidence="2 3">
    <name type="scientific">Listeria seeligeri</name>
    <dbReference type="NCBI Taxonomy" id="1640"/>
    <lineage>
        <taxon>Bacteria</taxon>
        <taxon>Bacillati</taxon>
        <taxon>Bacillota</taxon>
        <taxon>Bacilli</taxon>
        <taxon>Bacillales</taxon>
        <taxon>Listeriaceae</taxon>
        <taxon>Listeria</taxon>
    </lineage>
</organism>
<evidence type="ECO:0000313" key="3">
    <source>
        <dbReference type="Proteomes" id="UP000523362"/>
    </source>
</evidence>
<gene>
    <name evidence="2" type="ORF">HB897_08780</name>
</gene>
<evidence type="ECO:0000259" key="1">
    <source>
        <dbReference type="PROSITE" id="PS50801"/>
    </source>
</evidence>
<reference evidence="2 3" key="1">
    <citation type="submission" date="2020-03" db="EMBL/GenBank/DDBJ databases">
        <title>Soil Listeria distribution.</title>
        <authorList>
            <person name="Liao J."/>
            <person name="Wiedmann M."/>
        </authorList>
    </citation>
    <scope>NUCLEOTIDE SEQUENCE [LARGE SCALE GENOMIC DNA]</scope>
    <source>
        <strain evidence="2 3">FSL L7-1560</strain>
    </source>
</reference>
<accession>A0A7X1C6M9</accession>
<dbReference type="Gene3D" id="3.30.750.24">
    <property type="entry name" value="STAS domain"/>
    <property type="match status" value="1"/>
</dbReference>
<evidence type="ECO:0000313" key="2">
    <source>
        <dbReference type="EMBL" id="MBC1486318.1"/>
    </source>
</evidence>
<dbReference type="PANTHER" id="PTHR33745:SF1">
    <property type="entry name" value="RSBT ANTAGONIST PROTEIN RSBS"/>
    <property type="match status" value="1"/>
</dbReference>
<dbReference type="Pfam" id="PF01740">
    <property type="entry name" value="STAS"/>
    <property type="match status" value="1"/>
</dbReference>
<sequence length="271" mass="31390">MTILNHLLQQKETVVEEWLAYYGSLDDPYIFTLENSSRLMEETRLVLENLLNGMTGNQEEMAQFANEFGKAQFITALGISHILFHIHLLEKFILDYVEKSNSVNLNYQELYPFALKLHQIFSNFTQHLIEGYTFATEQTIQQKENQLIKNSTKLIWLAEYVFLLPLIGKITDDRAKQIIETALQEVCTQPLNYLIIDLSGIQLESQNISEYIHQFFSSLRLVGVTPIVTGIRPQLAKMMIHENLTDQKNIQVFPTLRQATKFLMKEKIAAM</sequence>
<dbReference type="RefSeq" id="WP_003752927.1">
    <property type="nucleotide sequence ID" value="NZ_CP034772.1"/>
</dbReference>
<dbReference type="InterPro" id="IPR036513">
    <property type="entry name" value="STAS_dom_sf"/>
</dbReference>
<dbReference type="EMBL" id="JAARRG010000005">
    <property type="protein sequence ID" value="MBC1486318.1"/>
    <property type="molecule type" value="Genomic_DNA"/>
</dbReference>
<protein>
    <submittedName>
        <fullName evidence="2">STAS domain-containing protein</fullName>
    </submittedName>
</protein>
<proteinExistence type="predicted"/>